<keyword evidence="3" id="KW-1185">Reference proteome</keyword>
<dbReference type="InterPro" id="IPR043519">
    <property type="entry name" value="NT_sf"/>
</dbReference>
<organism evidence="2 3">
    <name type="scientific">Thermacetogenium phaeum (strain ATCC BAA-254 / DSM 26808 / PB)</name>
    <dbReference type="NCBI Taxonomy" id="1089553"/>
    <lineage>
        <taxon>Bacteria</taxon>
        <taxon>Bacillati</taxon>
        <taxon>Bacillota</taxon>
        <taxon>Clostridia</taxon>
        <taxon>Thermoanaerobacterales</taxon>
        <taxon>Thermoanaerobacteraceae</taxon>
        <taxon>Thermacetogenium</taxon>
    </lineage>
</organism>
<dbReference type="NCBIfam" id="NF047752">
    <property type="entry name" value="MntA_antitoxin"/>
    <property type="match status" value="1"/>
</dbReference>
<dbReference type="eggNOG" id="COG1669">
    <property type="taxonomic scope" value="Bacteria"/>
</dbReference>
<dbReference type="OrthoDB" id="9809668at2"/>
<dbReference type="EMBL" id="CP003732">
    <property type="protein sequence ID" value="AFV10543.1"/>
    <property type="molecule type" value="Genomic_DNA"/>
</dbReference>
<dbReference type="InterPro" id="IPR041633">
    <property type="entry name" value="Polbeta"/>
</dbReference>
<dbReference type="CDD" id="cd05403">
    <property type="entry name" value="NT_KNTase_like"/>
    <property type="match status" value="1"/>
</dbReference>
<dbReference type="RefSeq" id="WP_015049462.1">
    <property type="nucleotide sequence ID" value="NC_018870.1"/>
</dbReference>
<evidence type="ECO:0000259" key="1">
    <source>
        <dbReference type="Pfam" id="PF18765"/>
    </source>
</evidence>
<gene>
    <name evidence="2" type="ordered locus">Tph_c02960</name>
</gene>
<reference evidence="2 3" key="1">
    <citation type="journal article" date="2012" name="BMC Genomics">
        <title>Genome-guided analysis of physiological and morphological traits of the fermentative acetate oxidizer Thermacetogenium phaeum.</title>
        <authorList>
            <person name="Oehler D."/>
            <person name="Poehlein A."/>
            <person name="Leimbach A."/>
            <person name="Muller N."/>
            <person name="Daniel R."/>
            <person name="Gottschalk G."/>
            <person name="Schink B."/>
        </authorList>
    </citation>
    <scope>NUCLEOTIDE SEQUENCE [LARGE SCALE GENOMIC DNA]</scope>
    <source>
        <strain evidence="3">ATCC BAA-254 / DSM 26808 / PB</strain>
    </source>
</reference>
<evidence type="ECO:0000313" key="2">
    <source>
        <dbReference type="EMBL" id="AFV10543.1"/>
    </source>
</evidence>
<dbReference type="Proteomes" id="UP000000467">
    <property type="component" value="Chromosome"/>
</dbReference>
<dbReference type="HOGENOM" id="CLU_130257_9_4_9"/>
<dbReference type="SUPFAM" id="SSF81301">
    <property type="entry name" value="Nucleotidyltransferase"/>
    <property type="match status" value="1"/>
</dbReference>
<dbReference type="Pfam" id="PF18765">
    <property type="entry name" value="Polbeta"/>
    <property type="match status" value="1"/>
</dbReference>
<dbReference type="InterPro" id="IPR052930">
    <property type="entry name" value="TA_antitoxin_MntA"/>
</dbReference>
<dbReference type="PANTHER" id="PTHR43852:SF2">
    <property type="entry name" value="PROTEIN ADENYLYLTRANSFERASE MNTA"/>
    <property type="match status" value="1"/>
</dbReference>
<dbReference type="PANTHER" id="PTHR43852">
    <property type="entry name" value="NUCLEOTIDYLTRANSFERASE"/>
    <property type="match status" value="1"/>
</dbReference>
<proteinExistence type="predicted"/>
<dbReference type="KEGG" id="tpz:Tph_c02960"/>
<protein>
    <recommendedName>
        <fullName evidence="1">Polymerase beta nucleotidyltransferase domain-containing protein</fullName>
    </recommendedName>
</protein>
<name>K4LCQ8_THEPS</name>
<accession>K4LCQ8</accession>
<dbReference type="AlphaFoldDB" id="K4LCQ8"/>
<feature type="domain" description="Polymerase beta nucleotidyltransferase" evidence="1">
    <location>
        <begin position="19"/>
        <end position="93"/>
    </location>
</feature>
<evidence type="ECO:0000313" key="3">
    <source>
        <dbReference type="Proteomes" id="UP000000467"/>
    </source>
</evidence>
<sequence length="103" mass="11846">MDSQKTQQKIQEEIINIVSQYIVHQPDITTAYIFGSLARGRFRPESDIDIAVLFSPNIKDKLERFERRLELEIALQEKLHRPVQVIDLMEAPPPAPAPGPEIR</sequence>
<dbReference type="Gene3D" id="3.30.460.10">
    <property type="entry name" value="Beta Polymerase, domain 2"/>
    <property type="match status" value="1"/>
</dbReference>